<proteinExistence type="predicted"/>
<protein>
    <submittedName>
        <fullName evidence="2">Uncharacterized protein</fullName>
    </submittedName>
</protein>
<name>A0A9Q3CE42_9BASI</name>
<gene>
    <name evidence="2" type="ORF">O181_023061</name>
</gene>
<dbReference type="OrthoDB" id="2507130at2759"/>
<reference evidence="2" key="1">
    <citation type="submission" date="2021-03" db="EMBL/GenBank/DDBJ databases">
        <title>Draft genome sequence of rust myrtle Austropuccinia psidii MF-1, a brazilian biotype.</title>
        <authorList>
            <person name="Quecine M.C."/>
            <person name="Pachon D.M.R."/>
            <person name="Bonatelli M.L."/>
            <person name="Correr F.H."/>
            <person name="Franceschini L.M."/>
            <person name="Leite T.F."/>
            <person name="Margarido G.R.A."/>
            <person name="Almeida C.A."/>
            <person name="Ferrarezi J.A."/>
            <person name="Labate C.A."/>
        </authorList>
    </citation>
    <scope>NUCLEOTIDE SEQUENCE</scope>
    <source>
        <strain evidence="2">MF-1</strain>
    </source>
</reference>
<evidence type="ECO:0000313" key="2">
    <source>
        <dbReference type="EMBL" id="MBW0483346.1"/>
    </source>
</evidence>
<feature type="region of interest" description="Disordered" evidence="1">
    <location>
        <begin position="1"/>
        <end position="30"/>
    </location>
</feature>
<evidence type="ECO:0000313" key="3">
    <source>
        <dbReference type="Proteomes" id="UP000765509"/>
    </source>
</evidence>
<dbReference type="EMBL" id="AVOT02007192">
    <property type="protein sequence ID" value="MBW0483346.1"/>
    <property type="molecule type" value="Genomic_DNA"/>
</dbReference>
<organism evidence="2 3">
    <name type="scientific">Austropuccinia psidii MF-1</name>
    <dbReference type="NCBI Taxonomy" id="1389203"/>
    <lineage>
        <taxon>Eukaryota</taxon>
        <taxon>Fungi</taxon>
        <taxon>Dikarya</taxon>
        <taxon>Basidiomycota</taxon>
        <taxon>Pucciniomycotina</taxon>
        <taxon>Pucciniomycetes</taxon>
        <taxon>Pucciniales</taxon>
        <taxon>Sphaerophragmiaceae</taxon>
        <taxon>Austropuccinia</taxon>
    </lineage>
</organism>
<dbReference type="AlphaFoldDB" id="A0A9Q3CE42"/>
<feature type="region of interest" description="Disordered" evidence="1">
    <location>
        <begin position="117"/>
        <end position="137"/>
    </location>
</feature>
<accession>A0A9Q3CE42</accession>
<evidence type="ECO:0000256" key="1">
    <source>
        <dbReference type="SAM" id="MobiDB-lite"/>
    </source>
</evidence>
<keyword evidence="3" id="KW-1185">Reference proteome</keyword>
<sequence length="253" mass="28219">MSPSPARTKPPPSHLASLMNPTPDPPEENDHMIIPEVYQSEPGFLTQTQNEAHSSILSIILQKIENLEKKETNMILPTAMTTLITKLNDQIDDLTEKQFSMEKVINDLLTKLDNTHKQQTTTNNTVSPPLPKSPQASAPLSFATIAATPTSTNDTSLPKQPPQAACLNRTQEQNQFKKFHIVIRTQISAPKPFEKTTPQEACNRINKALMDINGNCDNTPIRIKALTRYPSGDIKLYTKSRAEARWLLENRAG</sequence>
<dbReference type="Proteomes" id="UP000765509">
    <property type="component" value="Unassembled WGS sequence"/>
</dbReference>
<comment type="caution">
    <text evidence="2">The sequence shown here is derived from an EMBL/GenBank/DDBJ whole genome shotgun (WGS) entry which is preliminary data.</text>
</comment>